<dbReference type="RefSeq" id="WP_187481592.1">
    <property type="nucleotide sequence ID" value="NZ_CP060695.1"/>
</dbReference>
<reference evidence="2 3" key="1">
    <citation type="submission" date="2020-08" db="EMBL/GenBank/DDBJ databases">
        <title>Polaribacter sp. L12M9 isolated from gut of the Korean scallop.</title>
        <authorList>
            <person name="Jeong Y.S."/>
        </authorList>
    </citation>
    <scope>NUCLEOTIDE SEQUENCE [LARGE SCALE GENOMIC DNA]</scope>
    <source>
        <strain evidence="2 3">L12M9</strain>
    </source>
</reference>
<dbReference type="EMBL" id="CP060695">
    <property type="protein sequence ID" value="QNM84668.1"/>
    <property type="molecule type" value="Genomic_DNA"/>
</dbReference>
<keyword evidence="3" id="KW-1185">Reference proteome</keyword>
<keyword evidence="1" id="KW-0732">Signal</keyword>
<protein>
    <recommendedName>
        <fullName evidence="4">Lipoprotein</fullName>
    </recommendedName>
</protein>
<name>A0A7G9L7R9_9FLAO</name>
<accession>A0A7G9L7R9</accession>
<evidence type="ECO:0000256" key="1">
    <source>
        <dbReference type="SAM" id="SignalP"/>
    </source>
</evidence>
<dbReference type="Proteomes" id="UP000515808">
    <property type="component" value="Chromosome"/>
</dbReference>
<evidence type="ECO:0000313" key="3">
    <source>
        <dbReference type="Proteomes" id="UP000515808"/>
    </source>
</evidence>
<sequence length="156" mass="16072">MKTLQKILLFISATVLISCSATDNDLGVSGEGSFSAKVNGEEFISLSVSVGATVANNVLAVQGSKSSGEFIRLNIMNYTGVGTYKTGDAVTNASSMIYGTINPVASWTSTFNIGSGTVIVTEETATTVTGTFSFEGVNTNAGNKTITEGKFSAPKS</sequence>
<dbReference type="AlphaFoldDB" id="A0A7G9L7R9"/>
<evidence type="ECO:0008006" key="4">
    <source>
        <dbReference type="Google" id="ProtNLM"/>
    </source>
</evidence>
<organism evidence="2 3">
    <name type="scientific">Polaribacter pectinis</name>
    <dbReference type="NCBI Taxonomy" id="2738844"/>
    <lineage>
        <taxon>Bacteria</taxon>
        <taxon>Pseudomonadati</taxon>
        <taxon>Bacteroidota</taxon>
        <taxon>Flavobacteriia</taxon>
        <taxon>Flavobacteriales</taxon>
        <taxon>Flavobacteriaceae</taxon>
    </lineage>
</organism>
<gene>
    <name evidence="2" type="ORF">H9W90_10715</name>
</gene>
<dbReference type="Pfam" id="PF19765">
    <property type="entry name" value="DUF6252"/>
    <property type="match status" value="1"/>
</dbReference>
<feature type="signal peptide" evidence="1">
    <location>
        <begin position="1"/>
        <end position="21"/>
    </location>
</feature>
<proteinExistence type="predicted"/>
<feature type="chain" id="PRO_5028904165" description="Lipoprotein" evidence="1">
    <location>
        <begin position="22"/>
        <end position="156"/>
    </location>
</feature>
<dbReference type="KEGG" id="ppec:H9W90_10715"/>
<dbReference type="InterPro" id="IPR046219">
    <property type="entry name" value="DUF6252"/>
</dbReference>
<dbReference type="PROSITE" id="PS51257">
    <property type="entry name" value="PROKAR_LIPOPROTEIN"/>
    <property type="match status" value="1"/>
</dbReference>
<evidence type="ECO:0000313" key="2">
    <source>
        <dbReference type="EMBL" id="QNM84668.1"/>
    </source>
</evidence>